<organism evidence="13">
    <name type="scientific">Anisakis simplex</name>
    <name type="common">Herring worm</name>
    <dbReference type="NCBI Taxonomy" id="6269"/>
    <lineage>
        <taxon>Eukaryota</taxon>
        <taxon>Metazoa</taxon>
        <taxon>Ecdysozoa</taxon>
        <taxon>Nematoda</taxon>
        <taxon>Chromadorea</taxon>
        <taxon>Rhabditida</taxon>
        <taxon>Spirurina</taxon>
        <taxon>Ascaridomorpha</taxon>
        <taxon>Ascaridoidea</taxon>
        <taxon>Anisakidae</taxon>
        <taxon>Anisakis</taxon>
        <taxon>Anisakis simplex complex</taxon>
    </lineage>
</organism>
<dbReference type="SUPFAM" id="SSF57424">
    <property type="entry name" value="LDL receptor-like module"/>
    <property type="match status" value="3"/>
</dbReference>
<dbReference type="PANTHER" id="PTHR22722">
    <property type="entry name" value="LOW-DENSITY LIPOPROTEIN RECEPTOR-RELATED PROTEIN 2-RELATED"/>
    <property type="match status" value="1"/>
</dbReference>
<name>A0A0M3K6R2_ANISI</name>
<keyword evidence="3" id="KW-0677">Repeat</keyword>
<dbReference type="Pfam" id="PF13927">
    <property type="entry name" value="Ig_3"/>
    <property type="match status" value="2"/>
</dbReference>
<evidence type="ECO:0000313" key="12">
    <source>
        <dbReference type="Proteomes" id="UP000267096"/>
    </source>
</evidence>
<gene>
    <name evidence="11" type="ORF">ASIM_LOCUS16060</name>
</gene>
<dbReference type="InterPro" id="IPR013783">
    <property type="entry name" value="Ig-like_fold"/>
</dbReference>
<comment type="caution">
    <text evidence="9">Lacks conserved residue(s) required for the propagation of feature annotation.</text>
</comment>
<dbReference type="InterPro" id="IPR051221">
    <property type="entry name" value="LDLR-related"/>
</dbReference>
<dbReference type="GO" id="GO:0006898">
    <property type="term" value="P:receptor-mediated endocytosis"/>
    <property type="evidence" value="ECO:0007669"/>
    <property type="project" value="TreeGrafter"/>
</dbReference>
<keyword evidence="5" id="KW-0472">Membrane</keyword>
<dbReference type="OrthoDB" id="10013209at2759"/>
<dbReference type="Gene3D" id="4.10.400.10">
    <property type="entry name" value="Low-density Lipoprotein Receptor"/>
    <property type="match status" value="3"/>
</dbReference>
<dbReference type="PANTHER" id="PTHR22722:SF12">
    <property type="entry name" value="EGF-LIKE DOMAIN-CONTAINING PROTEIN"/>
    <property type="match status" value="1"/>
</dbReference>
<dbReference type="Gene3D" id="2.60.40.10">
    <property type="entry name" value="Immunoglobulins"/>
    <property type="match status" value="2"/>
</dbReference>
<dbReference type="SMART" id="SM00192">
    <property type="entry name" value="LDLa"/>
    <property type="match status" value="3"/>
</dbReference>
<dbReference type="CDD" id="cd00112">
    <property type="entry name" value="LDLa"/>
    <property type="match status" value="2"/>
</dbReference>
<keyword evidence="8" id="KW-0325">Glycoprotein</keyword>
<evidence type="ECO:0000256" key="3">
    <source>
        <dbReference type="ARBA" id="ARBA00022737"/>
    </source>
</evidence>
<dbReference type="PRINTS" id="PR00261">
    <property type="entry name" value="LDLRECEPTOR"/>
</dbReference>
<dbReference type="InterPro" id="IPR007110">
    <property type="entry name" value="Ig-like_dom"/>
</dbReference>
<accession>A0A0M3K6R2</accession>
<dbReference type="GO" id="GO:0043235">
    <property type="term" value="C:receptor complex"/>
    <property type="evidence" value="ECO:0007669"/>
    <property type="project" value="TreeGrafter"/>
</dbReference>
<evidence type="ECO:0000259" key="10">
    <source>
        <dbReference type="PROSITE" id="PS50835"/>
    </source>
</evidence>
<dbReference type="InterPro" id="IPR002172">
    <property type="entry name" value="LDrepeatLR_classA_rpt"/>
</dbReference>
<reference evidence="13" key="1">
    <citation type="submission" date="2017-02" db="UniProtKB">
        <authorList>
            <consortium name="WormBaseParasite"/>
        </authorList>
    </citation>
    <scope>IDENTIFICATION</scope>
</reference>
<feature type="disulfide bond" evidence="9">
    <location>
        <begin position="158"/>
        <end position="173"/>
    </location>
</feature>
<feature type="disulfide bond" evidence="9">
    <location>
        <begin position="139"/>
        <end position="151"/>
    </location>
</feature>
<keyword evidence="2" id="KW-0812">Transmembrane</keyword>
<evidence type="ECO:0000256" key="5">
    <source>
        <dbReference type="ARBA" id="ARBA00023136"/>
    </source>
</evidence>
<dbReference type="WBParaSite" id="ASIM_0001665301-mRNA-1">
    <property type="protein sequence ID" value="ASIM_0001665301-mRNA-1"/>
    <property type="gene ID" value="ASIM_0001665301"/>
</dbReference>
<feature type="domain" description="Ig-like" evidence="10">
    <location>
        <begin position="260"/>
        <end position="344"/>
    </location>
</feature>
<evidence type="ECO:0000313" key="13">
    <source>
        <dbReference type="WBParaSite" id="ASIM_0001665301-mRNA-1"/>
    </source>
</evidence>
<dbReference type="SMART" id="SM00408">
    <property type="entry name" value="IGc2"/>
    <property type="match status" value="2"/>
</dbReference>
<feature type="disulfide bond" evidence="9">
    <location>
        <begin position="186"/>
        <end position="204"/>
    </location>
</feature>
<dbReference type="Pfam" id="PF00057">
    <property type="entry name" value="Ldl_recept_a"/>
    <property type="match status" value="3"/>
</dbReference>
<dbReference type="SMART" id="SM00409">
    <property type="entry name" value="IG"/>
    <property type="match status" value="2"/>
</dbReference>
<feature type="disulfide bond" evidence="9">
    <location>
        <begin position="179"/>
        <end position="191"/>
    </location>
</feature>
<feature type="domain" description="Ig-like" evidence="10">
    <location>
        <begin position="20"/>
        <end position="105"/>
    </location>
</feature>
<feature type="disulfide bond" evidence="9">
    <location>
        <begin position="242"/>
        <end position="257"/>
    </location>
</feature>
<comment type="subcellular location">
    <subcellularLocation>
        <location evidence="1">Membrane</location>
        <topology evidence="1">Single-pass membrane protein</topology>
    </subcellularLocation>
</comment>
<keyword evidence="7" id="KW-0675">Receptor</keyword>
<evidence type="ECO:0000256" key="1">
    <source>
        <dbReference type="ARBA" id="ARBA00004167"/>
    </source>
</evidence>
<dbReference type="CDD" id="cd00055">
    <property type="entry name" value="EGF_Lam"/>
    <property type="match status" value="1"/>
</dbReference>
<dbReference type="InterPro" id="IPR036179">
    <property type="entry name" value="Ig-like_dom_sf"/>
</dbReference>
<proteinExistence type="predicted"/>
<dbReference type="Pfam" id="PF00053">
    <property type="entry name" value="EGF_laminin"/>
    <property type="match status" value="1"/>
</dbReference>
<feature type="disulfide bond" evidence="9">
    <location>
        <begin position="198"/>
        <end position="213"/>
    </location>
</feature>
<protein>
    <submittedName>
        <fullName evidence="13">Basement membrane proteoglycan (inferred by orthology to a C. elegans protein)</fullName>
    </submittedName>
</protein>
<dbReference type="EMBL" id="UYRR01032774">
    <property type="protein sequence ID" value="VDK56764.1"/>
    <property type="molecule type" value="Genomic_DNA"/>
</dbReference>
<keyword evidence="6 9" id="KW-1015">Disulfide bond</keyword>
<dbReference type="InterPro" id="IPR002049">
    <property type="entry name" value="LE_dom"/>
</dbReference>
<keyword evidence="12" id="KW-1185">Reference proteome</keyword>
<dbReference type="InterPro" id="IPR003598">
    <property type="entry name" value="Ig_sub2"/>
</dbReference>
<dbReference type="PROSITE" id="PS01209">
    <property type="entry name" value="LDLRA_1"/>
    <property type="match status" value="2"/>
</dbReference>
<evidence type="ECO:0000256" key="2">
    <source>
        <dbReference type="ARBA" id="ARBA00022692"/>
    </source>
</evidence>
<feature type="disulfide bond" evidence="9">
    <location>
        <begin position="146"/>
        <end position="164"/>
    </location>
</feature>
<dbReference type="GO" id="GO:0042562">
    <property type="term" value="F:hormone binding"/>
    <property type="evidence" value="ECO:0007669"/>
    <property type="project" value="TreeGrafter"/>
</dbReference>
<dbReference type="InterPro" id="IPR036055">
    <property type="entry name" value="LDL_receptor-like_sf"/>
</dbReference>
<dbReference type="PROSITE" id="PS50068">
    <property type="entry name" value="LDLRA_2"/>
    <property type="match status" value="3"/>
</dbReference>
<evidence type="ECO:0000256" key="6">
    <source>
        <dbReference type="ARBA" id="ARBA00023157"/>
    </source>
</evidence>
<dbReference type="GO" id="GO:0016324">
    <property type="term" value="C:apical plasma membrane"/>
    <property type="evidence" value="ECO:0007669"/>
    <property type="project" value="TreeGrafter"/>
</dbReference>
<keyword evidence="4" id="KW-1133">Transmembrane helix</keyword>
<sequence>GRLKLKVWRNEATRKNILDIIVTVYPHEKEVREGTEAIFDCRARSEDGSVYPEVRWSRAGGQLPSHAHESGGRLTISSVQTSDSGSYLCSASHMGQLKQAQAHLRVQSCKFFTTSIPCGNVTKNGAQDVQGVLQTSSLCRADERACGNNECVKADYVCDGEPDCRDRSDELNCPSLRACEPNEFKCNNGRCVQKMWLCDGDDDCGDNSDEQQCQHKKASDGCGPTEFRCRDGQQCVLSSFQCDGTNDCRDGSDEVGCVQPTVVQAPETNKQVQAGGTFQLTCRAVAVPEPYINWRLNWGPVCDPPRCLQHSEGGLGTLTINDAQPLDQGAYTCEAINVKGRVLATPDCIVRIVSIPSPTYEPRPQPQVHCDPAGSMSQQVGYGGQCQCKPLATGPSCGQCVPGSYHLNNKAPQGCLKCFCFGVTDQCRSSSWYRSKV</sequence>
<evidence type="ECO:0000313" key="11">
    <source>
        <dbReference type="EMBL" id="VDK56764.1"/>
    </source>
</evidence>
<dbReference type="Proteomes" id="UP000267096">
    <property type="component" value="Unassembled WGS sequence"/>
</dbReference>
<evidence type="ECO:0000256" key="8">
    <source>
        <dbReference type="ARBA" id="ARBA00023180"/>
    </source>
</evidence>
<dbReference type="PROSITE" id="PS50835">
    <property type="entry name" value="IG_LIKE"/>
    <property type="match status" value="2"/>
</dbReference>
<dbReference type="InterPro" id="IPR023415">
    <property type="entry name" value="LDLR_class-A_CS"/>
</dbReference>
<dbReference type="AlphaFoldDB" id="A0A0M3K6R2"/>
<evidence type="ECO:0000256" key="4">
    <source>
        <dbReference type="ARBA" id="ARBA00022989"/>
    </source>
</evidence>
<dbReference type="Gene3D" id="2.10.25.10">
    <property type="entry name" value="Laminin"/>
    <property type="match status" value="1"/>
</dbReference>
<dbReference type="SUPFAM" id="SSF48726">
    <property type="entry name" value="Immunoglobulin"/>
    <property type="match status" value="2"/>
</dbReference>
<dbReference type="GO" id="GO:0030154">
    <property type="term" value="P:cell differentiation"/>
    <property type="evidence" value="ECO:0007669"/>
    <property type="project" value="UniProtKB-ARBA"/>
</dbReference>
<reference evidence="11 12" key="2">
    <citation type="submission" date="2018-11" db="EMBL/GenBank/DDBJ databases">
        <authorList>
            <consortium name="Pathogen Informatics"/>
        </authorList>
    </citation>
    <scope>NUCLEOTIDE SEQUENCE [LARGE SCALE GENOMIC DNA]</scope>
</reference>
<dbReference type="InterPro" id="IPR003599">
    <property type="entry name" value="Ig_sub"/>
</dbReference>
<evidence type="ECO:0000256" key="9">
    <source>
        <dbReference type="PROSITE-ProRule" id="PRU00124"/>
    </source>
</evidence>
<evidence type="ECO:0000256" key="7">
    <source>
        <dbReference type="ARBA" id="ARBA00023170"/>
    </source>
</evidence>
<dbReference type="FunFam" id="4.10.400.10:FF:000062">
    <property type="entry name" value="Terribly reduced optic lobes, isoform AI"/>
    <property type="match status" value="1"/>
</dbReference>
<dbReference type="PROSITE" id="PS01248">
    <property type="entry name" value="EGF_LAM_1"/>
    <property type="match status" value="1"/>
</dbReference>